<dbReference type="GO" id="GO:0006508">
    <property type="term" value="P:proteolysis"/>
    <property type="evidence" value="ECO:0007669"/>
    <property type="project" value="UniProtKB-KW"/>
</dbReference>
<dbReference type="InterPro" id="IPR025661">
    <property type="entry name" value="Pept_asp_AS"/>
</dbReference>
<dbReference type="PROSITE" id="PS00640">
    <property type="entry name" value="THIOL_PROTEASE_ASN"/>
    <property type="match status" value="1"/>
</dbReference>
<dbReference type="InterPro" id="IPR038765">
    <property type="entry name" value="Papain-like_cys_pep_sf"/>
</dbReference>
<proteinExistence type="inferred from homology"/>
<dbReference type="SMART" id="SM00645">
    <property type="entry name" value="Pept_C1"/>
    <property type="match status" value="1"/>
</dbReference>
<keyword evidence="3" id="KW-0732">Signal</keyword>
<reference evidence="9" key="1">
    <citation type="submission" date="2023-03" db="EMBL/GenBank/DDBJ databases">
        <authorList>
            <person name="Steffen K."/>
            <person name="Cardenas P."/>
        </authorList>
    </citation>
    <scope>NUCLEOTIDE SEQUENCE</scope>
</reference>
<dbReference type="GO" id="GO:0008234">
    <property type="term" value="F:cysteine-type peptidase activity"/>
    <property type="evidence" value="ECO:0007669"/>
    <property type="project" value="UniProtKB-KW"/>
</dbReference>
<evidence type="ECO:0000256" key="1">
    <source>
        <dbReference type="ARBA" id="ARBA00008455"/>
    </source>
</evidence>
<dbReference type="EMBL" id="CASHTH010003393">
    <property type="protein sequence ID" value="CAI8044437.1"/>
    <property type="molecule type" value="Genomic_DNA"/>
</dbReference>
<keyword evidence="5" id="KW-0788">Thiol protease</keyword>
<protein>
    <submittedName>
        <fullName evidence="9">Procathepsin L (Fragments)</fullName>
    </submittedName>
</protein>
<dbReference type="Gene3D" id="3.90.70.10">
    <property type="entry name" value="Cysteine proteinases"/>
    <property type="match status" value="1"/>
</dbReference>
<evidence type="ECO:0000313" key="9">
    <source>
        <dbReference type="EMBL" id="CAI8044437.1"/>
    </source>
</evidence>
<dbReference type="PANTHER" id="PTHR12411">
    <property type="entry name" value="CYSTEINE PROTEASE FAMILY C1-RELATED"/>
    <property type="match status" value="1"/>
</dbReference>
<evidence type="ECO:0000256" key="6">
    <source>
        <dbReference type="ARBA" id="ARBA00023145"/>
    </source>
</evidence>
<feature type="domain" description="Peptidase C1A papain C-terminal" evidence="8">
    <location>
        <begin position="1"/>
        <end position="201"/>
    </location>
</feature>
<evidence type="ECO:0000256" key="3">
    <source>
        <dbReference type="ARBA" id="ARBA00022729"/>
    </source>
</evidence>
<dbReference type="InterPro" id="IPR000668">
    <property type="entry name" value="Peptidase_C1A_C"/>
</dbReference>
<dbReference type="FunFam" id="2.40.50.170:FF:000001">
    <property type="entry name" value="Cathepsin L1"/>
    <property type="match status" value="1"/>
</dbReference>
<keyword evidence="4" id="KW-0378">Hydrolase</keyword>
<evidence type="ECO:0000313" key="10">
    <source>
        <dbReference type="Proteomes" id="UP001174909"/>
    </source>
</evidence>
<evidence type="ECO:0000256" key="5">
    <source>
        <dbReference type="ARBA" id="ARBA00022807"/>
    </source>
</evidence>
<dbReference type="CDD" id="cd02248">
    <property type="entry name" value="Peptidase_C1A"/>
    <property type="match status" value="1"/>
</dbReference>
<dbReference type="SUPFAM" id="SSF54001">
    <property type="entry name" value="Cysteine proteinases"/>
    <property type="match status" value="1"/>
</dbReference>
<name>A0AA35TC36_GEOBA</name>
<keyword evidence="7" id="KW-1015">Disulfide bond</keyword>
<evidence type="ECO:0000259" key="8">
    <source>
        <dbReference type="SMART" id="SM00645"/>
    </source>
</evidence>
<evidence type="ECO:0000256" key="7">
    <source>
        <dbReference type="ARBA" id="ARBA00023157"/>
    </source>
</evidence>
<dbReference type="FunFam" id="3.90.70.10:FF:000332">
    <property type="entry name" value="Cathepsin L1"/>
    <property type="match status" value="1"/>
</dbReference>
<keyword evidence="6" id="KW-0865">Zymogen</keyword>
<accession>A0AA35TC36</accession>
<dbReference type="InterPro" id="IPR039417">
    <property type="entry name" value="Peptidase_C1A_papain-like"/>
</dbReference>
<dbReference type="InterPro" id="IPR013128">
    <property type="entry name" value="Peptidase_C1A"/>
</dbReference>
<evidence type="ECO:0000256" key="4">
    <source>
        <dbReference type="ARBA" id="ARBA00022801"/>
    </source>
</evidence>
<gene>
    <name evidence="9" type="ORF">GBAR_LOCUS24643</name>
</gene>
<keyword evidence="10" id="KW-1185">Reference proteome</keyword>
<dbReference type="Proteomes" id="UP001174909">
    <property type="component" value="Unassembled WGS sequence"/>
</dbReference>
<comment type="caution">
    <text evidence="9">The sequence shown here is derived from an EMBL/GenBank/DDBJ whole genome shotgun (WGS) entry which is preliminary data.</text>
</comment>
<comment type="similarity">
    <text evidence="1">Belongs to the peptidase C1 family.</text>
</comment>
<organism evidence="9 10">
    <name type="scientific">Geodia barretti</name>
    <name type="common">Barrett's horny sponge</name>
    <dbReference type="NCBI Taxonomy" id="519541"/>
    <lineage>
        <taxon>Eukaryota</taxon>
        <taxon>Metazoa</taxon>
        <taxon>Porifera</taxon>
        <taxon>Demospongiae</taxon>
        <taxon>Heteroscleromorpha</taxon>
        <taxon>Tetractinellida</taxon>
        <taxon>Astrophorina</taxon>
        <taxon>Geodiidae</taxon>
        <taxon>Geodia</taxon>
    </lineage>
</organism>
<feature type="non-terminal residue" evidence="9">
    <location>
        <position position="202"/>
    </location>
</feature>
<sequence>TPQGRCRSCYAFATTGVLEGLHALTTGKLVTLSEQNIIDCSVPYGNRACSGGSVETSLMYVIDSGGLDTDTYYPYKERQYLCKFSKKYIAGKCTGMIKIQKGRESDLEIAVATFGPVTAVVDSRHNTFQFYAGGVFLEPTCSTTKLTQSVLIIGYGKTRHGREYWILKNSWGTAWGMDGYMLMARNLNNHCGIASRALYPSS</sequence>
<dbReference type="PRINTS" id="PR00705">
    <property type="entry name" value="PAPAIN"/>
</dbReference>
<keyword evidence="2" id="KW-0645">Protease</keyword>
<dbReference type="AlphaFoldDB" id="A0AA35TC36"/>
<dbReference type="Pfam" id="PF00112">
    <property type="entry name" value="Peptidase_C1"/>
    <property type="match status" value="1"/>
</dbReference>
<evidence type="ECO:0000256" key="2">
    <source>
        <dbReference type="ARBA" id="ARBA00022670"/>
    </source>
</evidence>